<gene>
    <name evidence="2" type="ORF">LCGC14_2034530</name>
</gene>
<dbReference type="AlphaFoldDB" id="A0A0F9HQP0"/>
<protein>
    <submittedName>
        <fullName evidence="2">Uncharacterized protein</fullName>
    </submittedName>
</protein>
<proteinExistence type="predicted"/>
<dbReference type="EMBL" id="LAZR01023739">
    <property type="protein sequence ID" value="KKL77472.1"/>
    <property type="molecule type" value="Genomic_DNA"/>
</dbReference>
<reference evidence="2" key="1">
    <citation type="journal article" date="2015" name="Nature">
        <title>Complex archaea that bridge the gap between prokaryotes and eukaryotes.</title>
        <authorList>
            <person name="Spang A."/>
            <person name="Saw J.H."/>
            <person name="Jorgensen S.L."/>
            <person name="Zaremba-Niedzwiedzka K."/>
            <person name="Martijn J."/>
            <person name="Lind A.E."/>
            <person name="van Eijk R."/>
            <person name="Schleper C."/>
            <person name="Guy L."/>
            <person name="Ettema T.J."/>
        </authorList>
    </citation>
    <scope>NUCLEOTIDE SEQUENCE</scope>
</reference>
<evidence type="ECO:0000256" key="1">
    <source>
        <dbReference type="SAM" id="Coils"/>
    </source>
</evidence>
<keyword evidence="1" id="KW-0175">Coiled coil</keyword>
<evidence type="ECO:0000313" key="2">
    <source>
        <dbReference type="EMBL" id="KKL77472.1"/>
    </source>
</evidence>
<organism evidence="2">
    <name type="scientific">marine sediment metagenome</name>
    <dbReference type="NCBI Taxonomy" id="412755"/>
    <lineage>
        <taxon>unclassified sequences</taxon>
        <taxon>metagenomes</taxon>
        <taxon>ecological metagenomes</taxon>
    </lineage>
</organism>
<accession>A0A0F9HQP0</accession>
<sequence>MTLNEAQKAYEQAIQEVETTQAKLHSARTNLLQTSPQNVHRVSSFRSIAILYGLNYEQAVLKVETAKANLHSARTNLLAIEKADYEATKAECTRRKAAK</sequence>
<feature type="coiled-coil region" evidence="1">
    <location>
        <begin position="3"/>
        <end position="30"/>
    </location>
</feature>
<name>A0A0F9HQP0_9ZZZZ</name>
<comment type="caution">
    <text evidence="2">The sequence shown here is derived from an EMBL/GenBank/DDBJ whole genome shotgun (WGS) entry which is preliminary data.</text>
</comment>